<gene>
    <name evidence="3" type="ORF">CROQUDRAFT_669193</name>
</gene>
<feature type="coiled-coil region" evidence="1">
    <location>
        <begin position="219"/>
        <end position="253"/>
    </location>
</feature>
<feature type="compositionally biased region" description="Acidic residues" evidence="2">
    <location>
        <begin position="137"/>
        <end position="163"/>
    </location>
</feature>
<feature type="compositionally biased region" description="Basic and acidic residues" evidence="2">
    <location>
        <begin position="274"/>
        <end position="305"/>
    </location>
</feature>
<evidence type="ECO:0000313" key="4">
    <source>
        <dbReference type="Proteomes" id="UP000886653"/>
    </source>
</evidence>
<proteinExistence type="predicted"/>
<feature type="compositionally biased region" description="Basic residues" evidence="2">
    <location>
        <begin position="339"/>
        <end position="348"/>
    </location>
</feature>
<feature type="compositionally biased region" description="Basic and acidic residues" evidence="2">
    <location>
        <begin position="102"/>
        <end position="132"/>
    </location>
</feature>
<evidence type="ECO:0000313" key="3">
    <source>
        <dbReference type="EMBL" id="KAG0149501.1"/>
    </source>
</evidence>
<feature type="region of interest" description="Disordered" evidence="2">
    <location>
        <begin position="274"/>
        <end position="413"/>
    </location>
</feature>
<dbReference type="EMBL" id="MU167227">
    <property type="protein sequence ID" value="KAG0149501.1"/>
    <property type="molecule type" value="Genomic_DNA"/>
</dbReference>
<feature type="region of interest" description="Disordered" evidence="2">
    <location>
        <begin position="1"/>
        <end position="206"/>
    </location>
</feature>
<feature type="compositionally biased region" description="Low complexity" evidence="2">
    <location>
        <begin position="373"/>
        <end position="382"/>
    </location>
</feature>
<comment type="caution">
    <text evidence="3">The sequence shown here is derived from an EMBL/GenBank/DDBJ whole genome shotgun (WGS) entry which is preliminary data.</text>
</comment>
<evidence type="ECO:0000256" key="2">
    <source>
        <dbReference type="SAM" id="MobiDB-lite"/>
    </source>
</evidence>
<dbReference type="OrthoDB" id="2505172at2759"/>
<dbReference type="Proteomes" id="UP000886653">
    <property type="component" value="Unassembled WGS sequence"/>
</dbReference>
<organism evidence="3 4">
    <name type="scientific">Cronartium quercuum f. sp. fusiforme G11</name>
    <dbReference type="NCBI Taxonomy" id="708437"/>
    <lineage>
        <taxon>Eukaryota</taxon>
        <taxon>Fungi</taxon>
        <taxon>Dikarya</taxon>
        <taxon>Basidiomycota</taxon>
        <taxon>Pucciniomycotina</taxon>
        <taxon>Pucciniomycetes</taxon>
        <taxon>Pucciniales</taxon>
        <taxon>Coleosporiaceae</taxon>
        <taxon>Cronartium</taxon>
    </lineage>
</organism>
<name>A0A9P6NLW8_9BASI</name>
<protein>
    <submittedName>
        <fullName evidence="3">Uncharacterized protein</fullName>
    </submittedName>
</protein>
<feature type="compositionally biased region" description="Basic residues" evidence="2">
    <location>
        <begin position="170"/>
        <end position="179"/>
    </location>
</feature>
<feature type="compositionally biased region" description="Polar residues" evidence="2">
    <location>
        <begin position="358"/>
        <end position="367"/>
    </location>
</feature>
<feature type="compositionally biased region" description="Basic residues" evidence="2">
    <location>
        <begin position="320"/>
        <end position="330"/>
    </location>
</feature>
<dbReference type="AlphaFoldDB" id="A0A9P6NLW8"/>
<keyword evidence="1" id="KW-0175">Coiled coil</keyword>
<keyword evidence="4" id="KW-1185">Reference proteome</keyword>
<sequence length="413" mass="44618">MADGEASVGVTSAAQESHEKSQWNTTEVIESFGQPGDIKPRGSGRGRGRKGGSKATTGQQDHTGTPKVTRVATGRGGRGRGRGRSDDEGGRGRGRGRGRAGGPERRRVKASEDGQKSPTEYPDRSVSDDKSHSAGAESEDEEGDSTGDEEDQEESEEEGSQEDGAEKANGTKHRPRKAAKTVETATDGPDAPVETSTEVREKKQPYVRQVELPKEKLSAAELEAKMAAMALTNAKLLERKQAADKDAAEYQEIERESCKKHEARRLQQAEIDAARRAAAERKMGKVQGREWDREKTDEDWDRARPYVDSMTNPDAGYRGRDHRGRGRGSGRGRADRARPSRGRGRGGRGRGSGFAENNHLNPGNGETQDQEWDAAAAPDAGQADGGAQGWGDEPIKTHGDEGAANAQAWRAWD</sequence>
<feature type="compositionally biased region" description="Basic residues" evidence="2">
    <location>
        <begin position="42"/>
        <end position="52"/>
    </location>
</feature>
<evidence type="ECO:0000256" key="1">
    <source>
        <dbReference type="SAM" id="Coils"/>
    </source>
</evidence>
<reference evidence="3" key="1">
    <citation type="submission" date="2013-11" db="EMBL/GenBank/DDBJ databases">
        <title>Genome sequence of the fusiform rust pathogen reveals effectors for host alternation and coevolution with pine.</title>
        <authorList>
            <consortium name="DOE Joint Genome Institute"/>
            <person name="Smith K."/>
            <person name="Pendleton A."/>
            <person name="Kubisiak T."/>
            <person name="Anderson C."/>
            <person name="Salamov A."/>
            <person name="Aerts A."/>
            <person name="Riley R."/>
            <person name="Clum A."/>
            <person name="Lindquist E."/>
            <person name="Ence D."/>
            <person name="Campbell M."/>
            <person name="Kronenberg Z."/>
            <person name="Feau N."/>
            <person name="Dhillon B."/>
            <person name="Hamelin R."/>
            <person name="Burleigh J."/>
            <person name="Smith J."/>
            <person name="Yandell M."/>
            <person name="Nelson C."/>
            <person name="Grigoriev I."/>
            <person name="Davis J."/>
        </authorList>
    </citation>
    <scope>NUCLEOTIDE SEQUENCE</scope>
    <source>
        <strain evidence="3">G11</strain>
    </source>
</reference>
<accession>A0A9P6NLW8</accession>